<dbReference type="Gene3D" id="1.10.290.10">
    <property type="entry name" value="Topoisomerase I, domain 4"/>
    <property type="match status" value="1"/>
</dbReference>
<dbReference type="InterPro" id="IPR023406">
    <property type="entry name" value="Topo_IA_AS"/>
</dbReference>
<dbReference type="Proteomes" id="UP000229816">
    <property type="component" value="Unassembled WGS sequence"/>
</dbReference>
<reference evidence="14" key="1">
    <citation type="submission" date="2017-09" db="EMBL/GenBank/DDBJ databases">
        <title>Depth-based differentiation of microbial function through sediment-hosted aquifers and enrichment of novel symbionts in the deep terrestrial subsurface.</title>
        <authorList>
            <person name="Probst A.J."/>
            <person name="Ladd B."/>
            <person name="Jarett J.K."/>
            <person name="Geller-Mcgrath D.E."/>
            <person name="Sieber C.M.K."/>
            <person name="Emerson J.B."/>
            <person name="Anantharaman K."/>
            <person name="Thomas B.C."/>
            <person name="Malmstrom R."/>
            <person name="Stieglmeier M."/>
            <person name="Klingl A."/>
            <person name="Woyke T."/>
            <person name="Ryan C.M."/>
            <person name="Banfield J.F."/>
        </authorList>
    </citation>
    <scope>NUCLEOTIDE SEQUENCE [LARGE SCALE GENOMIC DNA]</scope>
</reference>
<dbReference type="InterPro" id="IPR006171">
    <property type="entry name" value="TOPRIM_dom"/>
</dbReference>
<organism evidence="13 14">
    <name type="scientific">Candidatus Shapirobacteria bacterium CG_4_9_14_0_2_um_filter_39_11</name>
    <dbReference type="NCBI Taxonomy" id="1974478"/>
    <lineage>
        <taxon>Bacteria</taxon>
        <taxon>Candidatus Shapironibacteriota</taxon>
    </lineage>
</organism>
<evidence type="ECO:0000256" key="1">
    <source>
        <dbReference type="ARBA" id="ARBA00000213"/>
    </source>
</evidence>
<dbReference type="Gene3D" id="2.70.20.10">
    <property type="entry name" value="Topoisomerase I, domain 3"/>
    <property type="match status" value="1"/>
</dbReference>
<dbReference type="PRINTS" id="PR00417">
    <property type="entry name" value="PRTPISMRASEI"/>
</dbReference>
<dbReference type="CDD" id="cd03363">
    <property type="entry name" value="TOPRIM_TopoIA_TopoI"/>
    <property type="match status" value="1"/>
</dbReference>
<comment type="catalytic activity">
    <reaction evidence="1 10">
        <text>ATP-independent breakage of single-stranded DNA, followed by passage and rejoining.</text>
        <dbReference type="EC" id="5.6.2.1"/>
    </reaction>
</comment>
<dbReference type="InterPro" id="IPR003601">
    <property type="entry name" value="Topo_IA_2"/>
</dbReference>
<dbReference type="SMART" id="SM00436">
    <property type="entry name" value="TOP1Bc"/>
    <property type="match status" value="1"/>
</dbReference>
<comment type="function">
    <text evidence="10">Releases the supercoiling and torsional tension of DNA, which is introduced during the DNA replication and transcription, by transiently cleaving and rejoining one strand of the DNA duplex. Introduces a single-strand break via transesterification at a target site in duplex DNA. The scissile phosphodiester is attacked by the catalytic tyrosine of the enzyme, resulting in the formation of a DNA-(5'-phosphotyrosyl)-enzyme intermediate and the expulsion of a 3'-OH DNA strand. The free DNA strand then undergoes passage around the unbroken strand, thus removing DNA supercoils. Finally, in the religation step, the DNA 3'-OH attacks the covalent intermediate to expel the active-site tyrosine and restore the DNA phosphodiester backbone.</text>
</comment>
<dbReference type="InterPro" id="IPR013826">
    <property type="entry name" value="Topo_IA_cen_sub3"/>
</dbReference>
<evidence type="ECO:0000256" key="8">
    <source>
        <dbReference type="ARBA" id="ARBA00023125"/>
    </source>
</evidence>
<keyword evidence="4" id="KW-0863">Zinc-finger</keyword>
<feature type="site" description="Interaction with DNA" evidence="10">
    <location>
        <position position="302"/>
    </location>
</feature>
<dbReference type="Gene3D" id="3.40.50.140">
    <property type="match status" value="1"/>
</dbReference>
<dbReference type="InterPro" id="IPR034149">
    <property type="entry name" value="TOPRIM_TopoI"/>
</dbReference>
<feature type="site" description="Interaction with DNA" evidence="10">
    <location>
        <position position="152"/>
    </location>
</feature>
<dbReference type="GO" id="GO:0008270">
    <property type="term" value="F:zinc ion binding"/>
    <property type="evidence" value="ECO:0007669"/>
    <property type="project" value="UniProtKB-KW"/>
</dbReference>
<evidence type="ECO:0000313" key="13">
    <source>
        <dbReference type="EMBL" id="PJC27942.1"/>
    </source>
</evidence>
<evidence type="ECO:0000256" key="6">
    <source>
        <dbReference type="ARBA" id="ARBA00022842"/>
    </source>
</evidence>
<dbReference type="GO" id="GO:0005694">
    <property type="term" value="C:chromosome"/>
    <property type="evidence" value="ECO:0007669"/>
    <property type="project" value="InterPro"/>
</dbReference>
<dbReference type="InterPro" id="IPR013498">
    <property type="entry name" value="Topo_IA_Znf"/>
</dbReference>
<feature type="site" description="Interaction with DNA" evidence="10">
    <location>
        <position position="159"/>
    </location>
</feature>
<evidence type="ECO:0000259" key="11">
    <source>
        <dbReference type="PROSITE" id="PS50880"/>
    </source>
</evidence>
<evidence type="ECO:0000256" key="2">
    <source>
        <dbReference type="ARBA" id="ARBA00009446"/>
    </source>
</evidence>
<protein>
    <recommendedName>
        <fullName evidence="10">DNA topoisomerase 1</fullName>
        <ecNumber evidence="10">5.6.2.1</ecNumber>
    </recommendedName>
    <alternativeName>
        <fullName evidence="10">DNA topoisomerase I</fullName>
    </alternativeName>
</protein>
<dbReference type="HAMAP" id="MF_00952">
    <property type="entry name" value="Topoisom_1_prok"/>
    <property type="match status" value="1"/>
</dbReference>
<evidence type="ECO:0000256" key="7">
    <source>
        <dbReference type="ARBA" id="ARBA00023029"/>
    </source>
</evidence>
<evidence type="ECO:0000256" key="4">
    <source>
        <dbReference type="ARBA" id="ARBA00022771"/>
    </source>
</evidence>
<dbReference type="InterPro" id="IPR023405">
    <property type="entry name" value="Topo_IA_core_domain"/>
</dbReference>
<keyword evidence="6" id="KW-0460">Magnesium</keyword>
<feature type="domain" description="Topo IA-type catalytic" evidence="12">
    <location>
        <begin position="133"/>
        <end position="567"/>
    </location>
</feature>
<dbReference type="Gene3D" id="1.10.460.10">
    <property type="entry name" value="Topoisomerase I, domain 2"/>
    <property type="match status" value="1"/>
</dbReference>
<dbReference type="SUPFAM" id="SSF57783">
    <property type="entry name" value="Zinc beta-ribbon"/>
    <property type="match status" value="2"/>
</dbReference>
<dbReference type="PANTHER" id="PTHR42785:SF1">
    <property type="entry name" value="DNA TOPOISOMERASE"/>
    <property type="match status" value="1"/>
</dbReference>
<evidence type="ECO:0000256" key="9">
    <source>
        <dbReference type="ARBA" id="ARBA00023235"/>
    </source>
</evidence>
<feature type="region of interest" description="Interaction with DNA" evidence="10">
    <location>
        <begin position="167"/>
        <end position="172"/>
    </location>
</feature>
<proteinExistence type="inferred from homology"/>
<dbReference type="Gene3D" id="3.30.65.10">
    <property type="entry name" value="Bacterial Topoisomerase I, domain 1"/>
    <property type="match status" value="2"/>
</dbReference>
<dbReference type="InterPro" id="IPR013824">
    <property type="entry name" value="Topo_IA_cen_sub1"/>
</dbReference>
<dbReference type="GO" id="GO:0003677">
    <property type="term" value="F:DNA binding"/>
    <property type="evidence" value="ECO:0007669"/>
    <property type="project" value="UniProtKB-KW"/>
</dbReference>
<dbReference type="SMART" id="SM00437">
    <property type="entry name" value="TOP1Ac"/>
    <property type="match status" value="1"/>
</dbReference>
<comment type="caution">
    <text evidence="13">The sequence shown here is derived from an EMBL/GenBank/DDBJ whole genome shotgun (WGS) entry which is preliminary data.</text>
</comment>
<evidence type="ECO:0000259" key="12">
    <source>
        <dbReference type="PROSITE" id="PS52039"/>
    </source>
</evidence>
<accession>A0A2M8ES56</accession>
<keyword evidence="9 10" id="KW-0413">Isomerase</keyword>
<dbReference type="Pfam" id="PF01131">
    <property type="entry name" value="Topoisom_bac"/>
    <property type="match status" value="1"/>
</dbReference>
<dbReference type="CDD" id="cd00186">
    <property type="entry name" value="TOP1Ac"/>
    <property type="match status" value="1"/>
</dbReference>
<dbReference type="PROSITE" id="PS50880">
    <property type="entry name" value="TOPRIM"/>
    <property type="match status" value="1"/>
</dbReference>
<dbReference type="EMBL" id="PFSF01000063">
    <property type="protein sequence ID" value="PJC27942.1"/>
    <property type="molecule type" value="Genomic_DNA"/>
</dbReference>
<keyword evidence="7 10" id="KW-0799">Topoisomerase</keyword>
<feature type="site" description="Interaction with DNA" evidence="10">
    <location>
        <position position="32"/>
    </location>
</feature>
<feature type="domain" description="Toprim" evidence="11">
    <location>
        <begin position="2"/>
        <end position="117"/>
    </location>
</feature>
<dbReference type="PROSITE" id="PS52039">
    <property type="entry name" value="TOPO_IA_2"/>
    <property type="match status" value="1"/>
</dbReference>
<feature type="site" description="Interaction with DNA" evidence="10">
    <location>
        <position position="144"/>
    </location>
</feature>
<dbReference type="GO" id="GO:0003917">
    <property type="term" value="F:DNA topoisomerase type I (single strand cut, ATP-independent) activity"/>
    <property type="evidence" value="ECO:0007669"/>
    <property type="project" value="UniProtKB-UniRule"/>
</dbReference>
<dbReference type="SMART" id="SM00493">
    <property type="entry name" value="TOPRIM"/>
    <property type="match status" value="1"/>
</dbReference>
<keyword evidence="5" id="KW-0862">Zinc</keyword>
<comment type="similarity">
    <text evidence="2 10">Belongs to the type IA topoisomerase family.</text>
</comment>
<evidence type="ECO:0000256" key="10">
    <source>
        <dbReference type="HAMAP-Rule" id="MF_00952"/>
    </source>
</evidence>
<dbReference type="PANTHER" id="PTHR42785">
    <property type="entry name" value="DNA TOPOISOMERASE, TYPE IA, CORE"/>
    <property type="match status" value="1"/>
</dbReference>
<dbReference type="InterPro" id="IPR005733">
    <property type="entry name" value="TopoI_bac-type"/>
</dbReference>
<sequence length="672" mass="76957">MNNLIIVESPTKARTLSQFLGKDYRITSTMGHIRDLPERKFGIKTDKDFEPDYVLIPGKKEIIDTLKKEAKKAKKIYLATDPDREGEAIAHHVFVICSNEKLKSKNAKFSRIVFHEITKSAIEKALAAPGEINMDLVNAQQARRILDRIVGYKLSPLLWFKIRRGLSAGRVQSVVVRLIVDREREIEKFVPKEYWEIYADLRKHLGGKLPDAPIFRTKLVQKNGKKIEIKNKQEADELASELNESGYEVGNIEKKEVHRWPVPPFTTSTMQQQAANRLGWPAKRTMRIAQDLYEKGLITYHRTDSVSLAKEAIFAARNFIQKTYGKNFLPEAPRFFKTKSKVAQEAHEAIRPTSLVEISNFQFPISNEEKRLYDLIWKRFVACQMKEAIYDETKLSVLATAKINHFLLEALGRIIKFAGWLAAYGEIKNEKFKMKNEEIQLPDLEQGDDLDLVKLENLQKFTQPPPRYNEASLIKALEEYGIGRPSTYAPIISTIQGRQYVEKLEGKFQPTSLGFATNDFLVEYFPDIVDFAFTAHMEDDLDEIANGKKEWVPVIREFYIPFNTKLTSVSKIAERVSVEAEVIDEKCPECDAPLVIRIGRFGKFISCSKFPECKFKKPYLRDAGFTCQKCGAPMVVKKTKKGKTFFGCSKWPACNFASWRKPKEVAGEARPS</sequence>
<keyword evidence="8 10" id="KW-0238">DNA-binding</keyword>
<keyword evidence="3" id="KW-0479">Metal-binding</keyword>
<dbReference type="InterPro" id="IPR003602">
    <property type="entry name" value="Topo_IA_DNA-bd_dom"/>
</dbReference>
<dbReference type="InterPro" id="IPR013825">
    <property type="entry name" value="Topo_IA_cen_sub2"/>
</dbReference>
<feature type="site" description="Interaction with DNA" evidence="10">
    <location>
        <position position="147"/>
    </location>
</feature>
<dbReference type="NCBIfam" id="TIGR01051">
    <property type="entry name" value="topA_bact"/>
    <property type="match status" value="1"/>
</dbReference>
<dbReference type="InterPro" id="IPR028612">
    <property type="entry name" value="Topoisom_1_IA"/>
</dbReference>
<dbReference type="AlphaFoldDB" id="A0A2M8ES56"/>
<dbReference type="Pfam" id="PF01751">
    <property type="entry name" value="Toprim"/>
    <property type="match status" value="1"/>
</dbReference>
<evidence type="ECO:0000256" key="5">
    <source>
        <dbReference type="ARBA" id="ARBA00022833"/>
    </source>
</evidence>
<feature type="site" description="Interaction with DNA" evidence="10">
    <location>
        <position position="143"/>
    </location>
</feature>
<dbReference type="EC" id="5.6.2.1" evidence="10"/>
<dbReference type="InterPro" id="IPR000380">
    <property type="entry name" value="Topo_IA"/>
</dbReference>
<dbReference type="Pfam" id="PF01396">
    <property type="entry name" value="Zn_ribbon_Top1"/>
    <property type="match status" value="2"/>
</dbReference>
<dbReference type="PROSITE" id="PS00396">
    <property type="entry name" value="TOPO_IA_1"/>
    <property type="match status" value="1"/>
</dbReference>
<evidence type="ECO:0000256" key="3">
    <source>
        <dbReference type="ARBA" id="ARBA00022723"/>
    </source>
</evidence>
<name>A0A2M8ES56_9BACT</name>
<feature type="site" description="Interaction with DNA" evidence="10">
    <location>
        <position position="498"/>
    </location>
</feature>
<dbReference type="SUPFAM" id="SSF56712">
    <property type="entry name" value="Prokaryotic type I DNA topoisomerase"/>
    <property type="match status" value="1"/>
</dbReference>
<gene>
    <name evidence="10" type="primary">topA</name>
    <name evidence="13" type="ORF">CO054_02795</name>
</gene>
<comment type="subunit">
    <text evidence="10">Monomer.</text>
</comment>
<evidence type="ECO:0000313" key="14">
    <source>
        <dbReference type="Proteomes" id="UP000229816"/>
    </source>
</evidence>
<dbReference type="InterPro" id="IPR013497">
    <property type="entry name" value="Topo_IA_cen"/>
</dbReference>
<feature type="active site" description="O-(5'-phospho-DNA)-tyrosine intermediate" evidence="10">
    <location>
        <position position="300"/>
    </location>
</feature>
<dbReference type="GO" id="GO:0006265">
    <property type="term" value="P:DNA topological change"/>
    <property type="evidence" value="ECO:0007669"/>
    <property type="project" value="UniProtKB-UniRule"/>
</dbReference>